<dbReference type="STRING" id="45068.Llon_0002"/>
<dbReference type="InterPro" id="IPR011010">
    <property type="entry name" value="DNA_brk_join_enz"/>
</dbReference>
<dbReference type="GO" id="GO:0006310">
    <property type="term" value="P:DNA recombination"/>
    <property type="evidence" value="ECO:0007669"/>
    <property type="project" value="UniProtKB-KW"/>
</dbReference>
<keyword evidence="2" id="KW-0233">DNA recombination</keyword>
<dbReference type="Proteomes" id="UP000054997">
    <property type="component" value="Unassembled WGS sequence"/>
</dbReference>
<sequence length="298" mass="34233">MSNKLRSAHFSVNKFVNQIDNYSHASLADMRHMLHRCMKDLHELGYKIGHMNGLKPKHIHVLVEHWKTQGKKPATIKNYMAKLRKTANILGKSNLVKANNDNYNIPRRTYIPTHNKAIFNIDLNKCTDPHIRLSLEAQALFGLRREESMKLVVSEAWQGNALVIKSSWTKGGIGRTLPITNRAQQDWLYRASKTIKPHHSLIPENRTYKSHLSHYQKQIELLGVNKLHGLRHAYAQNRYHELTAHLSPTKTPLLCPIQGGKPYKDLSSEEKIIDRTAREILSTLLGHSRISITRLYLG</sequence>
<feature type="domain" description="Putative integrase N-terminal" evidence="3">
    <location>
        <begin position="22"/>
        <end position="95"/>
    </location>
</feature>
<dbReference type="OrthoDB" id="5394387at2"/>
<dbReference type="AlphaFoldDB" id="A0A0W0VT14"/>
<dbReference type="PATRIC" id="fig|45068.5.peg.2"/>
<evidence type="ECO:0008006" key="7">
    <source>
        <dbReference type="Google" id="ProtNLM"/>
    </source>
</evidence>
<evidence type="ECO:0000313" key="6">
    <source>
        <dbReference type="Proteomes" id="UP000054997"/>
    </source>
</evidence>
<dbReference type="InterPro" id="IPR013762">
    <property type="entry name" value="Integrase-like_cat_sf"/>
</dbReference>
<dbReference type="InterPro" id="IPR010998">
    <property type="entry name" value="Integrase_recombinase_N"/>
</dbReference>
<evidence type="ECO:0000256" key="2">
    <source>
        <dbReference type="ARBA" id="ARBA00023172"/>
    </source>
</evidence>
<dbReference type="GO" id="GO:0015074">
    <property type="term" value="P:DNA integration"/>
    <property type="evidence" value="ECO:0007669"/>
    <property type="project" value="InterPro"/>
</dbReference>
<dbReference type="InterPro" id="IPR024457">
    <property type="entry name" value="Putative_integrase_N"/>
</dbReference>
<comment type="caution">
    <text evidence="5">The sequence shown here is derived from an EMBL/GenBank/DDBJ whole genome shotgun (WGS) entry which is preliminary data.</text>
</comment>
<keyword evidence="1" id="KW-0238">DNA-binding</keyword>
<dbReference type="SUPFAM" id="SSF56349">
    <property type="entry name" value="DNA breaking-rejoining enzymes"/>
    <property type="match status" value="1"/>
</dbReference>
<dbReference type="InterPro" id="IPR024456">
    <property type="entry name" value="Integrase_catalytic_putative"/>
</dbReference>
<dbReference type="RefSeq" id="WP_058528029.1">
    <property type="nucleotide sequence ID" value="NZ_CAAAHZ010000005.1"/>
</dbReference>
<dbReference type="Gene3D" id="1.10.150.130">
    <property type="match status" value="1"/>
</dbReference>
<dbReference type="Gene3D" id="1.10.443.10">
    <property type="entry name" value="Intergrase catalytic core"/>
    <property type="match status" value="1"/>
</dbReference>
<dbReference type="GO" id="GO:0003677">
    <property type="term" value="F:DNA binding"/>
    <property type="evidence" value="ECO:0007669"/>
    <property type="project" value="UniProtKB-KW"/>
</dbReference>
<gene>
    <name evidence="5" type="ORF">Llon_0002</name>
</gene>
<proteinExistence type="predicted"/>
<evidence type="ECO:0000259" key="3">
    <source>
        <dbReference type="Pfam" id="PF12834"/>
    </source>
</evidence>
<protein>
    <recommendedName>
        <fullName evidence="7">Integrase</fullName>
    </recommendedName>
</protein>
<name>A0A0W0VT14_9GAMM</name>
<accession>A0A0W0VT14</accession>
<dbReference type="Pfam" id="PF12835">
    <property type="entry name" value="Integrase_1"/>
    <property type="match status" value="1"/>
</dbReference>
<evidence type="ECO:0000313" key="5">
    <source>
        <dbReference type="EMBL" id="KTD23117.1"/>
    </source>
</evidence>
<reference evidence="5 6" key="1">
    <citation type="submission" date="2015-11" db="EMBL/GenBank/DDBJ databases">
        <title>Genomic analysis of 38 Legionella species identifies large and diverse effector repertoires.</title>
        <authorList>
            <person name="Burstein D."/>
            <person name="Amaro F."/>
            <person name="Zusman T."/>
            <person name="Lifshitz Z."/>
            <person name="Cohen O."/>
            <person name="Gilbert J.A."/>
            <person name="Pupko T."/>
            <person name="Shuman H.A."/>
            <person name="Segal G."/>
        </authorList>
    </citation>
    <scope>NUCLEOTIDE SEQUENCE [LARGE SCALE GENOMIC DNA]</scope>
    <source>
        <strain evidence="5 6">ATCC 49505</strain>
    </source>
</reference>
<evidence type="ECO:0000259" key="4">
    <source>
        <dbReference type="Pfam" id="PF12835"/>
    </source>
</evidence>
<evidence type="ECO:0000256" key="1">
    <source>
        <dbReference type="ARBA" id="ARBA00023125"/>
    </source>
</evidence>
<keyword evidence="6" id="KW-1185">Reference proteome</keyword>
<dbReference type="Pfam" id="PF12834">
    <property type="entry name" value="Phage_int_SAM_2"/>
    <property type="match status" value="1"/>
</dbReference>
<dbReference type="EMBL" id="LNYK01000001">
    <property type="protein sequence ID" value="KTD23117.1"/>
    <property type="molecule type" value="Genomic_DNA"/>
</dbReference>
<feature type="domain" description="Integrase catalytic" evidence="4">
    <location>
        <begin position="124"/>
        <end position="237"/>
    </location>
</feature>
<organism evidence="5 6">
    <name type="scientific">Legionella londiniensis</name>
    <dbReference type="NCBI Taxonomy" id="45068"/>
    <lineage>
        <taxon>Bacteria</taxon>
        <taxon>Pseudomonadati</taxon>
        <taxon>Pseudomonadota</taxon>
        <taxon>Gammaproteobacteria</taxon>
        <taxon>Legionellales</taxon>
        <taxon>Legionellaceae</taxon>
        <taxon>Legionella</taxon>
    </lineage>
</organism>